<keyword evidence="5" id="KW-0810">Translation regulation</keyword>
<comment type="caution">
    <text evidence="9">The sequence shown here is derived from an EMBL/GenBank/DDBJ whole genome shotgun (WGS) entry which is preliminary data.</text>
</comment>
<dbReference type="GO" id="GO:0140469">
    <property type="term" value="P:GCN2-mediated signaling"/>
    <property type="evidence" value="ECO:0007669"/>
    <property type="project" value="TreeGrafter"/>
</dbReference>
<dbReference type="InterPro" id="IPR016135">
    <property type="entry name" value="UBQ-conjugating_enzyme/RWD"/>
</dbReference>
<feature type="compositionally biased region" description="Basic and acidic residues" evidence="7">
    <location>
        <begin position="778"/>
        <end position="788"/>
    </location>
</feature>
<dbReference type="PANTHER" id="PTHR16301:SF25">
    <property type="entry name" value="PROTEIN IMPACT"/>
    <property type="match status" value="1"/>
</dbReference>
<keyword evidence="3" id="KW-0963">Cytoplasm</keyword>
<feature type="region of interest" description="Disordered" evidence="7">
    <location>
        <begin position="678"/>
        <end position="706"/>
    </location>
</feature>
<feature type="compositionally biased region" description="Basic and acidic residues" evidence="7">
    <location>
        <begin position="679"/>
        <end position="702"/>
    </location>
</feature>
<evidence type="ECO:0000313" key="9">
    <source>
        <dbReference type="EMBL" id="OLP89159.1"/>
    </source>
</evidence>
<keyword evidence="6" id="KW-0346">Stress response</keyword>
<reference evidence="9 10" key="1">
    <citation type="submission" date="2016-02" db="EMBL/GenBank/DDBJ databases">
        <title>Genome analysis of coral dinoflagellate symbionts highlights evolutionary adaptations to a symbiotic lifestyle.</title>
        <authorList>
            <person name="Aranda M."/>
            <person name="Li Y."/>
            <person name="Liew Y.J."/>
            <person name="Baumgarten S."/>
            <person name="Simakov O."/>
            <person name="Wilson M."/>
            <person name="Piel J."/>
            <person name="Ashoor H."/>
            <person name="Bougouffa S."/>
            <person name="Bajic V.B."/>
            <person name="Ryu T."/>
            <person name="Ravasi T."/>
            <person name="Bayer T."/>
            <person name="Micklem G."/>
            <person name="Kim H."/>
            <person name="Bhak J."/>
            <person name="Lajeunesse T.C."/>
            <person name="Voolstra C.R."/>
        </authorList>
    </citation>
    <scope>NUCLEOTIDE SEQUENCE [LARGE SCALE GENOMIC DNA]</scope>
    <source>
        <strain evidence="9 10">CCMP2467</strain>
    </source>
</reference>
<evidence type="ECO:0000256" key="3">
    <source>
        <dbReference type="ARBA" id="ARBA00022490"/>
    </source>
</evidence>
<dbReference type="PROSITE" id="PS50908">
    <property type="entry name" value="RWD"/>
    <property type="match status" value="1"/>
</dbReference>
<name>A0A1Q9D1V1_SYMMI</name>
<dbReference type="InterPro" id="IPR023582">
    <property type="entry name" value="Impact"/>
</dbReference>
<dbReference type="Pfam" id="PF15239">
    <property type="entry name" value="CFAP96-like"/>
    <property type="match status" value="1"/>
</dbReference>
<dbReference type="Pfam" id="PF01205">
    <property type="entry name" value="Impact_N"/>
    <property type="match status" value="1"/>
</dbReference>
<evidence type="ECO:0000256" key="4">
    <source>
        <dbReference type="ARBA" id="ARBA00022491"/>
    </source>
</evidence>
<feature type="compositionally biased region" description="Basic residues" evidence="7">
    <location>
        <begin position="98"/>
        <end position="108"/>
    </location>
</feature>
<dbReference type="InterPro" id="IPR001498">
    <property type="entry name" value="Impact_N"/>
</dbReference>
<dbReference type="Gene3D" id="3.10.110.10">
    <property type="entry name" value="Ubiquitin Conjugating Enzyme"/>
    <property type="match status" value="1"/>
</dbReference>
<feature type="domain" description="RWD" evidence="8">
    <location>
        <begin position="180"/>
        <end position="283"/>
    </location>
</feature>
<keyword evidence="4" id="KW-0678">Repressor</keyword>
<feature type="region of interest" description="Disordered" evidence="7">
    <location>
        <begin position="1"/>
        <end position="166"/>
    </location>
</feature>
<evidence type="ECO:0000256" key="2">
    <source>
        <dbReference type="ARBA" id="ARBA00007665"/>
    </source>
</evidence>
<evidence type="ECO:0000313" key="10">
    <source>
        <dbReference type="Proteomes" id="UP000186817"/>
    </source>
</evidence>
<feature type="compositionally biased region" description="Basic and acidic residues" evidence="7">
    <location>
        <begin position="157"/>
        <end position="166"/>
    </location>
</feature>
<protein>
    <submittedName>
        <fullName evidence="9">Protein IMPACT-A</fullName>
    </submittedName>
</protein>
<evidence type="ECO:0000256" key="6">
    <source>
        <dbReference type="ARBA" id="ARBA00023016"/>
    </source>
</evidence>
<evidence type="ECO:0000256" key="1">
    <source>
        <dbReference type="ARBA" id="ARBA00004496"/>
    </source>
</evidence>
<sequence>MEPRRGRWNKTAVSLPEVGTDDATAAPSAGSIKGSSNLAWTGQVDLPVPGDDSDDEGFWGELPPARAPPAEIAEPERAVPVQVEPLFQRPVPPQEPRHRSRLSQKQRKQQSWENQTSWSAPAEQARERPSSVPQFDKPDLSQKAGYAARDLPSLRRGPGEQRDRTYQVDHDVELDPGAEDERSVLEAIYGNEFEILGPNEWRIVLPGAAGAPSAAVRFLLPAGYPRSGEPPVPLFDCEGASQGLRHAATEAVAELVENWQPPEEGEGCIYQWVERLRECLEPALAAEVLQRDELDAAFAQSLAVAEEAAAAQAATSKSFTFLPANPQYGQRRRVFDAASFDDANAVEILRGESFVDRKSTFQGFAAKVSNQGQVNWVLRTLLEDRKIAVATHNMFAYRFRDDDRKIQVADNEDDGEDGAGSKLAELLNLAGCEDVFVMVSRWYGGIHLGPDRFKHIARAASVLLDEAGWSSRGRGASSTAQRRKKCWRTRSVPTMVEAEDKFAALRTKIFTESIESSNEPRWGYFGIPGPLAIGDNSYAPRLVKKVVSEDEEEVTRNIQTAPTKKGTTPDVYFKFETPLGLGDPFTDPGSAMKKGKMWMLDPDAAFKPPGTVKTGINKLGYEYVDHCDQVKDPKAVKEKYAEWTPPRNIFGGNSKRGGPGVLTGGVLFGFGEPGAFPEHVPDDYDAARKQRKKELEEHHSKVQEQPFKGIDYGNRFFQSNEEAFGGYEHPTHVPRDPPPDKTAKYPHESAFRPTNPMKRDAVGCLMGGIPEYIPCPEEPLKRKPKDEDAPPAFKVGAPRHVVKPTPSVTTLTRNMRNERPSSFMRPIL</sequence>
<dbReference type="InterPro" id="IPR036956">
    <property type="entry name" value="Impact_N_sf"/>
</dbReference>
<accession>A0A1Q9D1V1</accession>
<organism evidence="9 10">
    <name type="scientific">Symbiodinium microadriaticum</name>
    <name type="common">Dinoflagellate</name>
    <name type="synonym">Zooxanthella microadriatica</name>
    <dbReference type="NCBI Taxonomy" id="2951"/>
    <lineage>
        <taxon>Eukaryota</taxon>
        <taxon>Sar</taxon>
        <taxon>Alveolata</taxon>
        <taxon>Dinophyceae</taxon>
        <taxon>Suessiales</taxon>
        <taxon>Symbiodiniaceae</taxon>
        <taxon>Symbiodinium</taxon>
    </lineage>
</organism>
<comment type="similarity">
    <text evidence="2">Belongs to the IMPACT family.</text>
</comment>
<keyword evidence="10" id="KW-1185">Reference proteome</keyword>
<dbReference type="EMBL" id="LSRX01000775">
    <property type="protein sequence ID" value="OLP89159.1"/>
    <property type="molecule type" value="Genomic_DNA"/>
</dbReference>
<dbReference type="Gene3D" id="3.30.230.30">
    <property type="entry name" value="Impact, N-terminal domain"/>
    <property type="match status" value="1"/>
</dbReference>
<dbReference type="GO" id="GO:0006446">
    <property type="term" value="P:regulation of translational initiation"/>
    <property type="evidence" value="ECO:0007669"/>
    <property type="project" value="TreeGrafter"/>
</dbReference>
<evidence type="ECO:0000256" key="5">
    <source>
        <dbReference type="ARBA" id="ARBA00022845"/>
    </source>
</evidence>
<dbReference type="AlphaFoldDB" id="A0A1Q9D1V1"/>
<evidence type="ECO:0000259" key="8">
    <source>
        <dbReference type="PROSITE" id="PS50908"/>
    </source>
</evidence>
<evidence type="ECO:0000256" key="7">
    <source>
        <dbReference type="SAM" id="MobiDB-lite"/>
    </source>
</evidence>
<dbReference type="SUPFAM" id="SSF54211">
    <property type="entry name" value="Ribosomal protein S5 domain 2-like"/>
    <property type="match status" value="1"/>
</dbReference>
<dbReference type="InterPro" id="IPR020568">
    <property type="entry name" value="Ribosomal_Su5_D2-typ_SF"/>
</dbReference>
<feature type="region of interest" description="Disordered" evidence="7">
    <location>
        <begin position="776"/>
        <end position="828"/>
    </location>
</feature>
<dbReference type="SUPFAM" id="SSF54495">
    <property type="entry name" value="UBC-like"/>
    <property type="match status" value="1"/>
</dbReference>
<comment type="subcellular location">
    <subcellularLocation>
        <location evidence="1">Cytoplasm</location>
    </subcellularLocation>
</comment>
<dbReference type="InterPro" id="IPR006575">
    <property type="entry name" value="RWD_dom"/>
</dbReference>
<dbReference type="PANTHER" id="PTHR16301">
    <property type="entry name" value="IMPACT-RELATED"/>
    <property type="match status" value="1"/>
</dbReference>
<gene>
    <name evidence="9" type="primary">impact-A</name>
    <name evidence="9" type="ORF">AK812_SmicGene29402</name>
</gene>
<dbReference type="Proteomes" id="UP000186817">
    <property type="component" value="Unassembled WGS sequence"/>
</dbReference>
<dbReference type="GO" id="GO:0005737">
    <property type="term" value="C:cytoplasm"/>
    <property type="evidence" value="ECO:0007669"/>
    <property type="project" value="UniProtKB-SubCell"/>
</dbReference>
<dbReference type="InterPro" id="IPR029358">
    <property type="entry name" value="CFAP96"/>
</dbReference>
<dbReference type="SMART" id="SM00591">
    <property type="entry name" value="RWD"/>
    <property type="match status" value="1"/>
</dbReference>
<dbReference type="Pfam" id="PF05773">
    <property type="entry name" value="RWD"/>
    <property type="match status" value="1"/>
</dbReference>
<dbReference type="OrthoDB" id="437817at2759"/>
<proteinExistence type="inferred from homology"/>